<evidence type="ECO:0000313" key="3">
    <source>
        <dbReference type="Proteomes" id="UP001627154"/>
    </source>
</evidence>
<dbReference type="AlphaFoldDB" id="A0ABD2XCC1"/>
<keyword evidence="3" id="KW-1185">Reference proteome</keyword>
<name>A0ABD2XCC1_9HYME</name>
<organism evidence="2 3">
    <name type="scientific">Trichogramma kaykai</name>
    <dbReference type="NCBI Taxonomy" id="54128"/>
    <lineage>
        <taxon>Eukaryota</taxon>
        <taxon>Metazoa</taxon>
        <taxon>Ecdysozoa</taxon>
        <taxon>Arthropoda</taxon>
        <taxon>Hexapoda</taxon>
        <taxon>Insecta</taxon>
        <taxon>Pterygota</taxon>
        <taxon>Neoptera</taxon>
        <taxon>Endopterygota</taxon>
        <taxon>Hymenoptera</taxon>
        <taxon>Apocrita</taxon>
        <taxon>Proctotrupomorpha</taxon>
        <taxon>Chalcidoidea</taxon>
        <taxon>Trichogrammatidae</taxon>
        <taxon>Trichogramma</taxon>
    </lineage>
</organism>
<keyword evidence="1" id="KW-0472">Membrane</keyword>
<gene>
    <name evidence="2" type="ORF">TKK_003978</name>
</gene>
<dbReference type="Proteomes" id="UP001627154">
    <property type="component" value="Unassembled WGS sequence"/>
</dbReference>
<proteinExistence type="predicted"/>
<dbReference type="EMBL" id="JBJJXI010000032">
    <property type="protein sequence ID" value="KAL3402795.1"/>
    <property type="molecule type" value="Genomic_DNA"/>
</dbReference>
<sequence>MKNARKIARTTETRIGSSIKINWSSSRFYLITSLYYSWSTGKLTKCRESLIRSSNVIMLNLPYLALFSRRAHLTLGIIKIFPLLVDRRRWSSGTTRLRVSHERAALLLSFISFFLSSWYISHPELCFFTIFPAFFPRVSNTLRPWIFHK</sequence>
<evidence type="ECO:0000313" key="2">
    <source>
        <dbReference type="EMBL" id="KAL3402795.1"/>
    </source>
</evidence>
<comment type="caution">
    <text evidence="2">The sequence shown here is derived from an EMBL/GenBank/DDBJ whole genome shotgun (WGS) entry which is preliminary data.</text>
</comment>
<keyword evidence="1" id="KW-1133">Transmembrane helix</keyword>
<accession>A0ABD2XCC1</accession>
<keyword evidence="1" id="KW-0812">Transmembrane</keyword>
<reference evidence="2 3" key="1">
    <citation type="journal article" date="2024" name="bioRxiv">
        <title>A reference genome for Trichogramma kaykai: A tiny desert-dwelling parasitoid wasp with competing sex-ratio distorters.</title>
        <authorList>
            <person name="Culotta J."/>
            <person name="Lindsey A.R."/>
        </authorList>
    </citation>
    <scope>NUCLEOTIDE SEQUENCE [LARGE SCALE GENOMIC DNA]</scope>
    <source>
        <strain evidence="2 3">KSX58</strain>
    </source>
</reference>
<evidence type="ECO:0000256" key="1">
    <source>
        <dbReference type="SAM" id="Phobius"/>
    </source>
</evidence>
<feature type="transmembrane region" description="Helical" evidence="1">
    <location>
        <begin position="104"/>
        <end position="121"/>
    </location>
</feature>
<protein>
    <submittedName>
        <fullName evidence="2">Uncharacterized protein</fullName>
    </submittedName>
</protein>